<dbReference type="EMBL" id="FUEG01000010">
    <property type="protein sequence ID" value="SJL09273.1"/>
    <property type="molecule type" value="Genomic_DNA"/>
</dbReference>
<gene>
    <name evidence="1" type="ORF">ARMOST_12650</name>
</gene>
<evidence type="ECO:0000313" key="2">
    <source>
        <dbReference type="Proteomes" id="UP000219338"/>
    </source>
</evidence>
<dbReference type="AlphaFoldDB" id="A0A284RKJ4"/>
<dbReference type="Proteomes" id="UP000219338">
    <property type="component" value="Unassembled WGS sequence"/>
</dbReference>
<accession>A0A284RKJ4</accession>
<reference evidence="2" key="1">
    <citation type="journal article" date="2017" name="Nat. Ecol. Evol.">
        <title>Genome expansion and lineage-specific genetic innovations in the forest pathogenic fungi Armillaria.</title>
        <authorList>
            <person name="Sipos G."/>
            <person name="Prasanna A.N."/>
            <person name="Walter M.C."/>
            <person name="O'Connor E."/>
            <person name="Balint B."/>
            <person name="Krizsan K."/>
            <person name="Kiss B."/>
            <person name="Hess J."/>
            <person name="Varga T."/>
            <person name="Slot J."/>
            <person name="Riley R."/>
            <person name="Boka B."/>
            <person name="Rigling D."/>
            <person name="Barry K."/>
            <person name="Lee J."/>
            <person name="Mihaltcheva S."/>
            <person name="LaButti K."/>
            <person name="Lipzen A."/>
            <person name="Waldron R."/>
            <person name="Moloney N.M."/>
            <person name="Sperisen C."/>
            <person name="Kredics L."/>
            <person name="Vagvoelgyi C."/>
            <person name="Patrignani A."/>
            <person name="Fitzpatrick D."/>
            <person name="Nagy I."/>
            <person name="Doyle S."/>
            <person name="Anderson J.B."/>
            <person name="Grigoriev I.V."/>
            <person name="Gueldener U."/>
            <person name="Muensterkoetter M."/>
            <person name="Nagy L.G."/>
        </authorList>
    </citation>
    <scope>NUCLEOTIDE SEQUENCE [LARGE SCALE GENOMIC DNA]</scope>
    <source>
        <strain evidence="2">C18/9</strain>
    </source>
</reference>
<protein>
    <submittedName>
        <fullName evidence="1">Uncharacterized protein</fullName>
    </submittedName>
</protein>
<name>A0A284RKJ4_ARMOS</name>
<sequence>MSVPQFYLALADHNGHQVYLSSAPYLFLAPNATIKDLRKCVQLEHDVSCYQCNSSHLTDAWKCALSFPFGPKLDPVPPGAVKLNDNDPVALHFPFHLATLFPPCAPSPEAPPKIKHLHIRTDLGNDVYSTSGSSSLHLPPDQCADFRQLKNRVFWRRPLSPRVRKSTWLSALAYLHDIHYAGDSQLAPFADDVPFPGANKHHIFRLDLADLVPFARSEGDYTPEDLNSPAYSRTYMYAARALKDFVCEEFQRFFDKYQEEIDTSDRTKSVCFSHPSAKFCFEAALEEILYSSHPLYLLVDNYTAPFLHEHLDEDTKLQIEACLYKEFFCIVGPLVNHGRLDRVFIVGKSVHRESKFNYGLGRLGQDCHNYERGAGDLRRARWLGVLRKEGIRAETFMREGELECYGPGFYKPALLEFDEDDPPAAVYPMKPVLDVLRRLSENKI</sequence>
<dbReference type="OMA" id="ANKHHIF"/>
<dbReference type="OrthoDB" id="2845533at2759"/>
<proteinExistence type="predicted"/>
<evidence type="ECO:0000313" key="1">
    <source>
        <dbReference type="EMBL" id="SJL09273.1"/>
    </source>
</evidence>
<organism evidence="1 2">
    <name type="scientific">Armillaria ostoyae</name>
    <name type="common">Armillaria root rot fungus</name>
    <dbReference type="NCBI Taxonomy" id="47428"/>
    <lineage>
        <taxon>Eukaryota</taxon>
        <taxon>Fungi</taxon>
        <taxon>Dikarya</taxon>
        <taxon>Basidiomycota</taxon>
        <taxon>Agaricomycotina</taxon>
        <taxon>Agaricomycetes</taxon>
        <taxon>Agaricomycetidae</taxon>
        <taxon>Agaricales</taxon>
        <taxon>Marasmiineae</taxon>
        <taxon>Physalacriaceae</taxon>
        <taxon>Armillaria</taxon>
    </lineage>
</organism>
<keyword evidence="2" id="KW-1185">Reference proteome</keyword>